<feature type="region of interest" description="Disordered" evidence="1">
    <location>
        <begin position="1"/>
        <end position="27"/>
    </location>
</feature>
<sequence length="96" mass="10848">MDRNIRRRAAEPIIRGDRAAPAQASSAELRLRNTSISECSGMEALKNGRIIFSQLTAEAFYTQSFFMEIKTLDLKGWFNASRRDQQVNVPPDAQSE</sequence>
<proteinExistence type="predicted"/>
<accession>A0A4C1Y2C3</accession>
<evidence type="ECO:0000313" key="2">
    <source>
        <dbReference type="EMBL" id="GBP69543.1"/>
    </source>
</evidence>
<protein>
    <submittedName>
        <fullName evidence="2">Uncharacterized protein</fullName>
    </submittedName>
</protein>
<dbReference type="EMBL" id="BGZK01001044">
    <property type="protein sequence ID" value="GBP69543.1"/>
    <property type="molecule type" value="Genomic_DNA"/>
</dbReference>
<evidence type="ECO:0000313" key="3">
    <source>
        <dbReference type="Proteomes" id="UP000299102"/>
    </source>
</evidence>
<dbReference type="Proteomes" id="UP000299102">
    <property type="component" value="Unassembled WGS sequence"/>
</dbReference>
<evidence type="ECO:0000256" key="1">
    <source>
        <dbReference type="SAM" id="MobiDB-lite"/>
    </source>
</evidence>
<feature type="compositionally biased region" description="Basic and acidic residues" evidence="1">
    <location>
        <begin position="1"/>
        <end position="18"/>
    </location>
</feature>
<organism evidence="2 3">
    <name type="scientific">Eumeta variegata</name>
    <name type="common">Bagworm moth</name>
    <name type="synonym">Eumeta japonica</name>
    <dbReference type="NCBI Taxonomy" id="151549"/>
    <lineage>
        <taxon>Eukaryota</taxon>
        <taxon>Metazoa</taxon>
        <taxon>Ecdysozoa</taxon>
        <taxon>Arthropoda</taxon>
        <taxon>Hexapoda</taxon>
        <taxon>Insecta</taxon>
        <taxon>Pterygota</taxon>
        <taxon>Neoptera</taxon>
        <taxon>Endopterygota</taxon>
        <taxon>Lepidoptera</taxon>
        <taxon>Glossata</taxon>
        <taxon>Ditrysia</taxon>
        <taxon>Tineoidea</taxon>
        <taxon>Psychidae</taxon>
        <taxon>Oiketicinae</taxon>
        <taxon>Eumeta</taxon>
    </lineage>
</organism>
<dbReference type="AlphaFoldDB" id="A0A4C1Y2C3"/>
<name>A0A4C1Y2C3_EUMVA</name>
<comment type="caution">
    <text evidence="2">The sequence shown here is derived from an EMBL/GenBank/DDBJ whole genome shotgun (WGS) entry which is preliminary data.</text>
</comment>
<keyword evidence="3" id="KW-1185">Reference proteome</keyword>
<gene>
    <name evidence="2" type="ORF">EVAR_61328_1</name>
</gene>
<reference evidence="2 3" key="1">
    <citation type="journal article" date="2019" name="Commun. Biol.">
        <title>The bagworm genome reveals a unique fibroin gene that provides high tensile strength.</title>
        <authorList>
            <person name="Kono N."/>
            <person name="Nakamura H."/>
            <person name="Ohtoshi R."/>
            <person name="Tomita M."/>
            <person name="Numata K."/>
            <person name="Arakawa K."/>
        </authorList>
    </citation>
    <scope>NUCLEOTIDE SEQUENCE [LARGE SCALE GENOMIC DNA]</scope>
</reference>